<dbReference type="GO" id="GO:0106026">
    <property type="term" value="F:Gly-tRNA(Ala) deacylase activity"/>
    <property type="evidence" value="ECO:0007669"/>
    <property type="project" value="UniProtKB-UniRule"/>
</dbReference>
<dbReference type="PANTHER" id="PTHR10472:SF5">
    <property type="entry name" value="D-AMINOACYL-TRNA DEACYLASE 1"/>
    <property type="match status" value="1"/>
</dbReference>
<dbReference type="HAMAP" id="MF_00518">
    <property type="entry name" value="Deacylase_Dtd"/>
    <property type="match status" value="1"/>
</dbReference>
<comment type="catalytic activity">
    <reaction evidence="2">
        <text>glycyl-tRNA(Ala) + H2O = tRNA(Ala) + glycine + H(+)</text>
        <dbReference type="Rhea" id="RHEA:53744"/>
        <dbReference type="Rhea" id="RHEA-COMP:9657"/>
        <dbReference type="Rhea" id="RHEA-COMP:13640"/>
        <dbReference type="ChEBI" id="CHEBI:15377"/>
        <dbReference type="ChEBI" id="CHEBI:15378"/>
        <dbReference type="ChEBI" id="CHEBI:57305"/>
        <dbReference type="ChEBI" id="CHEBI:78442"/>
        <dbReference type="ChEBI" id="CHEBI:78522"/>
    </reaction>
</comment>
<sequence>MRIVVQRVAEASVTVDGEITGQIGAGLLVLAGFTHSDGAAELDWMARKLVQLRIFNDDEGKMNRSVQDVGGDLLVVSQFTLLADARKGTRPSYIAAAPPPIAIPLYEQFVQQLEQLMGRPVATGRFGADMKVRLLNDGPVTIVLDTPTSNNA</sequence>
<dbReference type="GO" id="GO:0043908">
    <property type="term" value="F:Ser(Gly)-tRNA(Ala) hydrolase activity"/>
    <property type="evidence" value="ECO:0007669"/>
    <property type="project" value="UniProtKB-UniRule"/>
</dbReference>
<dbReference type="NCBIfam" id="TIGR00256">
    <property type="entry name" value="D-aminoacyl-tRNA deacylase"/>
    <property type="match status" value="1"/>
</dbReference>
<name>A0A9X0HJ71_SOLP1</name>
<dbReference type="FunFam" id="3.50.80.10:FF:000001">
    <property type="entry name" value="D-aminoacyl-tRNA deacylase"/>
    <property type="match status" value="1"/>
</dbReference>
<dbReference type="Gene3D" id="3.50.80.10">
    <property type="entry name" value="D-tyrosyl-tRNA(Tyr) deacylase"/>
    <property type="match status" value="1"/>
</dbReference>
<reference evidence="3 4" key="1">
    <citation type="submission" date="2015-11" db="EMBL/GenBank/DDBJ databases">
        <title>Solirubrum puertoriconensis gen. nov. an environmental bacteria isolated in Puerto Rico.</title>
        <authorList>
            <person name="Cuebas-Irizarry M.F."/>
            <person name="Montalvo-Rodriguez R."/>
        </authorList>
    </citation>
    <scope>NUCLEOTIDE SEQUENCE [LARGE SCALE GENOMIC DNA]</scope>
    <source>
        <strain evidence="3 4">MC1A</strain>
    </source>
</reference>
<protein>
    <recommendedName>
        <fullName evidence="2">D-aminoacyl-tRNA deacylase</fullName>
        <shortName evidence="2">DTD</shortName>
        <ecNumber evidence="2">3.1.1.96</ecNumber>
    </recommendedName>
    <alternativeName>
        <fullName evidence="2">Gly-tRNA(Ala) deacylase</fullName>
        <ecNumber evidence="2">3.1.1.-</ecNumber>
    </alternativeName>
</protein>
<evidence type="ECO:0000256" key="2">
    <source>
        <dbReference type="HAMAP-Rule" id="MF_00518"/>
    </source>
</evidence>
<dbReference type="PANTHER" id="PTHR10472">
    <property type="entry name" value="D-TYROSYL-TRNA TYR DEACYLASE"/>
    <property type="match status" value="1"/>
</dbReference>
<comment type="function">
    <text evidence="2">An aminoacyl-tRNA editing enzyme that deacylates mischarged D-aminoacyl-tRNAs. Also deacylates mischarged glycyl-tRNA(Ala), protecting cells against glycine mischarging by AlaRS. Acts via tRNA-based rather than protein-based catalysis; rejects L-amino acids rather than detecting D-amino acids in the active site. By recycling D-aminoacyl-tRNA to D-amino acids and free tRNA molecules, this enzyme counteracts the toxicity associated with the formation of D-aminoacyl-tRNA entities in vivo and helps enforce protein L-homochirality.</text>
</comment>
<dbReference type="RefSeq" id="WP_059072490.1">
    <property type="nucleotide sequence ID" value="NZ_LNAL01000008.1"/>
</dbReference>
<comment type="subunit">
    <text evidence="2">Homodimer.</text>
</comment>
<comment type="domain">
    <text evidence="2">A Gly-cisPro motif from one monomer fits into the active site of the other monomer to allow specific chiral rejection of L-amino acids.</text>
</comment>
<dbReference type="OrthoDB" id="9801395at2"/>
<dbReference type="Pfam" id="PF02580">
    <property type="entry name" value="Tyr_Deacylase"/>
    <property type="match status" value="1"/>
</dbReference>
<keyword evidence="4" id="KW-1185">Reference proteome</keyword>
<feature type="short sequence motif" description="Gly-cisPro motif, important for rejection of L-amino acids" evidence="2">
    <location>
        <begin position="138"/>
        <end position="139"/>
    </location>
</feature>
<comment type="catalytic activity">
    <reaction evidence="2">
        <text>a D-aminoacyl-tRNA + H2O = a tRNA + a D-alpha-amino acid + H(+)</text>
        <dbReference type="Rhea" id="RHEA:13953"/>
        <dbReference type="Rhea" id="RHEA-COMP:10123"/>
        <dbReference type="Rhea" id="RHEA-COMP:10124"/>
        <dbReference type="ChEBI" id="CHEBI:15377"/>
        <dbReference type="ChEBI" id="CHEBI:15378"/>
        <dbReference type="ChEBI" id="CHEBI:59871"/>
        <dbReference type="ChEBI" id="CHEBI:78442"/>
        <dbReference type="ChEBI" id="CHEBI:79333"/>
        <dbReference type="EC" id="3.1.1.96"/>
    </reaction>
</comment>
<dbReference type="GO" id="GO:0000049">
    <property type="term" value="F:tRNA binding"/>
    <property type="evidence" value="ECO:0007669"/>
    <property type="project" value="UniProtKB-UniRule"/>
</dbReference>
<evidence type="ECO:0000313" key="4">
    <source>
        <dbReference type="Proteomes" id="UP000054223"/>
    </source>
</evidence>
<dbReference type="GO" id="GO:0005737">
    <property type="term" value="C:cytoplasm"/>
    <property type="evidence" value="ECO:0007669"/>
    <property type="project" value="UniProtKB-SubCell"/>
</dbReference>
<dbReference type="GO" id="GO:0051500">
    <property type="term" value="F:D-tyrosyl-tRNA(Tyr) deacylase activity"/>
    <property type="evidence" value="ECO:0007669"/>
    <property type="project" value="TreeGrafter"/>
</dbReference>
<keyword evidence="2" id="KW-0963">Cytoplasm</keyword>
<keyword evidence="2" id="KW-0820">tRNA-binding</keyword>
<dbReference type="SUPFAM" id="SSF69500">
    <property type="entry name" value="DTD-like"/>
    <property type="match status" value="1"/>
</dbReference>
<dbReference type="EMBL" id="LNAL01000008">
    <property type="protein sequence ID" value="KUG06798.1"/>
    <property type="molecule type" value="Genomic_DNA"/>
</dbReference>
<keyword evidence="2" id="KW-0694">RNA-binding</keyword>
<dbReference type="GO" id="GO:0019478">
    <property type="term" value="P:D-amino acid catabolic process"/>
    <property type="evidence" value="ECO:0007669"/>
    <property type="project" value="UniProtKB-UniRule"/>
</dbReference>
<dbReference type="EC" id="3.1.1.96" evidence="2"/>
<proteinExistence type="inferred from homology"/>
<dbReference type="InterPro" id="IPR023509">
    <property type="entry name" value="DTD-like_sf"/>
</dbReference>
<comment type="similarity">
    <text evidence="1 2">Belongs to the DTD family.</text>
</comment>
<comment type="caution">
    <text evidence="3">The sequence shown here is derived from an EMBL/GenBank/DDBJ whole genome shotgun (WGS) entry which is preliminary data.</text>
</comment>
<gene>
    <name evidence="2" type="primary">dtd</name>
    <name evidence="3" type="ORF">ASU33_05565</name>
</gene>
<keyword evidence="2" id="KW-0378">Hydrolase</keyword>
<dbReference type="Proteomes" id="UP000054223">
    <property type="component" value="Unassembled WGS sequence"/>
</dbReference>
<dbReference type="InterPro" id="IPR003732">
    <property type="entry name" value="Daa-tRNA_deacyls_DTD"/>
</dbReference>
<comment type="subcellular location">
    <subcellularLocation>
        <location evidence="2">Cytoplasm</location>
    </subcellularLocation>
</comment>
<organism evidence="3 4">
    <name type="scientific">Solirubrum puertoriconensis</name>
    <dbReference type="NCBI Taxonomy" id="1751427"/>
    <lineage>
        <taxon>Bacteria</taxon>
        <taxon>Pseudomonadati</taxon>
        <taxon>Bacteroidota</taxon>
        <taxon>Cytophagia</taxon>
        <taxon>Cytophagales</taxon>
    </lineage>
</organism>
<evidence type="ECO:0000313" key="3">
    <source>
        <dbReference type="EMBL" id="KUG06798.1"/>
    </source>
</evidence>
<dbReference type="EC" id="3.1.1.-" evidence="2"/>
<evidence type="ECO:0000256" key="1">
    <source>
        <dbReference type="ARBA" id="ARBA00009673"/>
    </source>
</evidence>
<dbReference type="AlphaFoldDB" id="A0A9X0HJ71"/>
<accession>A0A9X0HJ71</accession>